<dbReference type="AlphaFoldDB" id="A0AAV0QV61"/>
<keyword evidence="4" id="KW-1185">Reference proteome</keyword>
<name>A0AAV0QV61_9ROSI</name>
<evidence type="ECO:0000256" key="2">
    <source>
        <dbReference type="SAM" id="SignalP"/>
    </source>
</evidence>
<reference evidence="3" key="1">
    <citation type="submission" date="2022-08" db="EMBL/GenBank/DDBJ databases">
        <authorList>
            <person name="Gutierrez-Valencia J."/>
        </authorList>
    </citation>
    <scope>NUCLEOTIDE SEQUENCE</scope>
</reference>
<organism evidence="3 4">
    <name type="scientific">Linum tenue</name>
    <dbReference type="NCBI Taxonomy" id="586396"/>
    <lineage>
        <taxon>Eukaryota</taxon>
        <taxon>Viridiplantae</taxon>
        <taxon>Streptophyta</taxon>
        <taxon>Embryophyta</taxon>
        <taxon>Tracheophyta</taxon>
        <taxon>Spermatophyta</taxon>
        <taxon>Magnoliopsida</taxon>
        <taxon>eudicotyledons</taxon>
        <taxon>Gunneridae</taxon>
        <taxon>Pentapetalae</taxon>
        <taxon>rosids</taxon>
        <taxon>fabids</taxon>
        <taxon>Malpighiales</taxon>
        <taxon>Linaceae</taxon>
        <taxon>Linum</taxon>
    </lineage>
</organism>
<dbReference type="GO" id="GO:0008308">
    <property type="term" value="F:voltage-gated monoatomic anion channel activity"/>
    <property type="evidence" value="ECO:0007669"/>
    <property type="project" value="InterPro"/>
</dbReference>
<dbReference type="InterPro" id="IPR027246">
    <property type="entry name" value="Porin_Euk/Tom40"/>
</dbReference>
<proteinExistence type="inferred from homology"/>
<dbReference type="PANTHER" id="PTHR11743:SF35">
    <property type="entry name" value="PORIN_VOLTAGE-DEPENDENT ANION-SELECTIVE CHANNEL PROTEIN"/>
    <property type="match status" value="1"/>
</dbReference>
<dbReference type="Proteomes" id="UP001154282">
    <property type="component" value="Unassembled WGS sequence"/>
</dbReference>
<dbReference type="InterPro" id="IPR023614">
    <property type="entry name" value="Porin_dom_sf"/>
</dbReference>
<comment type="caution">
    <text evidence="3">The sequence shown here is derived from an EMBL/GenBank/DDBJ whole genome shotgun (WGS) entry which is preliminary data.</text>
</comment>
<dbReference type="EMBL" id="CAMGYJ010000010">
    <property type="protein sequence ID" value="CAI0549370.1"/>
    <property type="molecule type" value="Genomic_DNA"/>
</dbReference>
<sequence>MPEVGAHFSLLRTLLSIILFSFFCQLPPDLLYKDYARQPPNYFKFQSIKWNFDLSCETQEILPGLTTLFRFTIPDSSKVELRFIDDYVGLTAGAGVKASKQGPFSGNSYDPILSFSGLLGANLFSIGAGLSFDVLNKSLDDFSAGLCFNGTTSPITSLNLDDKLDTLRASFYHSFSDITRTAVAAELKHSFSGDGASTLTVGIQHDLFELVFLKARVDTNAKLGAFIQLDLWEKLMFAASAELELRASDNNCRLSKPTIFLHIHLVQSERTTTTNMHWRFILLMYISLEKTIANLRSNITNCTRAMGDEDS</sequence>
<feature type="signal peptide" evidence="2">
    <location>
        <begin position="1"/>
        <end position="24"/>
    </location>
</feature>
<dbReference type="Pfam" id="PF01459">
    <property type="entry name" value="Porin_3"/>
    <property type="match status" value="1"/>
</dbReference>
<comment type="similarity">
    <text evidence="1">Belongs to the eukaryotic mitochondrial porin (TC 1.B.8.1) family.</text>
</comment>
<dbReference type="GO" id="GO:0005741">
    <property type="term" value="C:mitochondrial outer membrane"/>
    <property type="evidence" value="ECO:0007669"/>
    <property type="project" value="InterPro"/>
</dbReference>
<protein>
    <submittedName>
        <fullName evidence="3">Uncharacterized protein</fullName>
    </submittedName>
</protein>
<dbReference type="Gene3D" id="2.40.160.10">
    <property type="entry name" value="Porin"/>
    <property type="match status" value="1"/>
</dbReference>
<accession>A0AAV0QV61</accession>
<dbReference type="InterPro" id="IPR001925">
    <property type="entry name" value="Porin_Euk"/>
</dbReference>
<evidence type="ECO:0000313" key="4">
    <source>
        <dbReference type="Proteomes" id="UP001154282"/>
    </source>
</evidence>
<gene>
    <name evidence="3" type="ORF">LITE_LOCUS45116</name>
</gene>
<dbReference type="PANTHER" id="PTHR11743">
    <property type="entry name" value="VOLTAGE-DEPENDENT ANION-SELECTIVE CHANNEL"/>
    <property type="match status" value="1"/>
</dbReference>
<evidence type="ECO:0000313" key="3">
    <source>
        <dbReference type="EMBL" id="CAI0549370.1"/>
    </source>
</evidence>
<evidence type="ECO:0000256" key="1">
    <source>
        <dbReference type="ARBA" id="ARBA00009624"/>
    </source>
</evidence>
<keyword evidence="2" id="KW-0732">Signal</keyword>
<feature type="chain" id="PRO_5043897547" evidence="2">
    <location>
        <begin position="25"/>
        <end position="311"/>
    </location>
</feature>